<evidence type="ECO:0000313" key="3">
    <source>
        <dbReference type="Proteomes" id="UP000309128"/>
    </source>
</evidence>
<dbReference type="SUPFAM" id="SSF51556">
    <property type="entry name" value="Metallo-dependent hydrolases"/>
    <property type="match status" value="1"/>
</dbReference>
<dbReference type="InterPro" id="IPR032466">
    <property type="entry name" value="Metal_Hydrolase"/>
</dbReference>
<dbReference type="OrthoDB" id="3690969at2"/>
<dbReference type="Pfam" id="PF04909">
    <property type="entry name" value="Amidohydro_2"/>
    <property type="match status" value="1"/>
</dbReference>
<proteinExistence type="predicted"/>
<protein>
    <recommendedName>
        <fullName evidence="1">Amidohydrolase-related domain-containing protein</fullName>
    </recommendedName>
</protein>
<accession>A0A5S4G2Y6</accession>
<dbReference type="Proteomes" id="UP000309128">
    <property type="component" value="Unassembled WGS sequence"/>
</dbReference>
<dbReference type="AlphaFoldDB" id="A0A5S4G2Y6"/>
<dbReference type="GO" id="GO:0016787">
    <property type="term" value="F:hydrolase activity"/>
    <property type="evidence" value="ECO:0007669"/>
    <property type="project" value="InterPro"/>
</dbReference>
<comment type="caution">
    <text evidence="2">The sequence shown here is derived from an EMBL/GenBank/DDBJ whole genome shotgun (WGS) entry which is preliminary data.</text>
</comment>
<evidence type="ECO:0000259" key="1">
    <source>
        <dbReference type="Pfam" id="PF04909"/>
    </source>
</evidence>
<evidence type="ECO:0000313" key="2">
    <source>
        <dbReference type="EMBL" id="TMR20171.1"/>
    </source>
</evidence>
<dbReference type="Gene3D" id="3.20.20.140">
    <property type="entry name" value="Metal-dependent hydrolases"/>
    <property type="match status" value="1"/>
</dbReference>
<keyword evidence="3" id="KW-1185">Reference proteome</keyword>
<dbReference type="InterPro" id="IPR006680">
    <property type="entry name" value="Amidohydro-rel"/>
</dbReference>
<organism evidence="2 3">
    <name type="scientific">Nonomuraea turkmeniaca</name>
    <dbReference type="NCBI Taxonomy" id="103838"/>
    <lineage>
        <taxon>Bacteria</taxon>
        <taxon>Bacillati</taxon>
        <taxon>Actinomycetota</taxon>
        <taxon>Actinomycetes</taxon>
        <taxon>Streptosporangiales</taxon>
        <taxon>Streptosporangiaceae</taxon>
        <taxon>Nonomuraea</taxon>
    </lineage>
</organism>
<dbReference type="RefSeq" id="WP_138667500.1">
    <property type="nucleotide sequence ID" value="NZ_VCKY01000059.1"/>
</dbReference>
<gene>
    <name evidence="2" type="ORF">ETD86_19050</name>
</gene>
<dbReference type="EMBL" id="VCKY01000059">
    <property type="protein sequence ID" value="TMR20171.1"/>
    <property type="molecule type" value="Genomic_DNA"/>
</dbReference>
<reference evidence="2 3" key="1">
    <citation type="submission" date="2019-05" db="EMBL/GenBank/DDBJ databases">
        <title>Draft genome sequence of Nonomuraea turkmeniaca DSM 43926.</title>
        <authorList>
            <person name="Saricaoglu S."/>
            <person name="Isik K."/>
        </authorList>
    </citation>
    <scope>NUCLEOTIDE SEQUENCE [LARGE SCALE GENOMIC DNA]</scope>
    <source>
        <strain evidence="2 3">DSM 43926</strain>
    </source>
</reference>
<sequence>MAEARPILIDADAMLGRHPRRDVGGGTVDELLAALDRVGIAEAVVGNMTAWLHDPHRGNAQLLDLVKDQPRLHPCWVMLPDSCGELGADFAEEAVAKGVRAVRAFPRDHGYHLAGADAAVVLHALARVRLPLLVDAPQVDWPTMETIARAHPALRIVVGAAGYRMLRQIAGAMERNVNVHLGTADLSSHCGLEWLVARFGAGRIVFGTGQPYRDPAEAVTRLLWSELGDADVATIGRGIV</sequence>
<name>A0A5S4G2Y6_9ACTN</name>
<feature type="domain" description="Amidohydrolase-related" evidence="1">
    <location>
        <begin position="37"/>
        <end position="234"/>
    </location>
</feature>